<sequence length="871" mass="102022">MSKGAARVTFDVNWECGWFPECNAPCQSPCNNPDHKHKKCAAYGRHELKDCVHGKWGFYYSPDGQIQTWGGIHRHNPNGCAMVYLLIYNQDKQQILFDLNKRTEYNLPSYRRHKYKPDDLHEVATNFFFELFSTNNKNVLLPSVLNRFIFADSSVIYPVCVNNECASQILFKNGRKWFDRRDVERAMEFITLEWERKPDKQSYGYVVKDRGAQLARRPVFSLAALVLRWLIVKQDNESVTTSRATSPVPSIPPSISESILTATSGYASATPSLFGFSIHDEPEDHVNFDEFIGSEISFEIVNFLPKEDETIVHIDESSTQLDLFTILYTQQLDNQGSLIKISTDIPQNEYIVIFYCDDRISSHVYHESSPVYHSTDVKDYLDFINKQTQSQIFLIISGSSISSEIQSTFDYQQVHAIYFLRNYEHKYPINTRKVSGTFNNLDNLCEQLHKDIQFYREQYTHTIRIDIFSRINYQQKLISQLNDKHRTFLTYILFIDMLPLVSILEFKLEELQRICEILFSNQGRDTAYYIYQLQEENDNATNFLQDPKFSQIILKIHQLDKFNDLFILQKQFIKIQQMIKTSSSLDNVYISQIITNDILKMMQTSLDEYISIGIFVLATKSLLTARTIARRMVDNGLISILFEIEIIESIQWIEIDSNHVVFRPGTVFRLKSVHQAPDDVYYAKLKSVDKEFYSIKEQFQLEIDVKLSWLTYGNYLFFLNRFEEGERYFNYLLDKLSSEPVYLSAIYNNMGLLYTKKYEKEQNNKEQYLNKALMVYNKVFENTQLINSNSSVRKTTKQFITELSEINDAPIPTIIDYSIIIGHIADIYYNDKNYSEALKSYIEALELSVDKRISHYYQQKILNIRTHLTEQ</sequence>
<proteinExistence type="predicted"/>
<comment type="caution">
    <text evidence="2">The sequence shown here is derived from an EMBL/GenBank/DDBJ whole genome shotgun (WGS) entry which is preliminary data.</text>
</comment>
<organism evidence="2 3">
    <name type="scientific">Adineta steineri</name>
    <dbReference type="NCBI Taxonomy" id="433720"/>
    <lineage>
        <taxon>Eukaryota</taxon>
        <taxon>Metazoa</taxon>
        <taxon>Spiralia</taxon>
        <taxon>Gnathifera</taxon>
        <taxon>Rotifera</taxon>
        <taxon>Eurotatoria</taxon>
        <taxon>Bdelloidea</taxon>
        <taxon>Adinetida</taxon>
        <taxon>Adinetidae</taxon>
        <taxon>Adineta</taxon>
    </lineage>
</organism>
<dbReference type="AlphaFoldDB" id="A0A814JA85"/>
<evidence type="ECO:0000313" key="3">
    <source>
        <dbReference type="Proteomes" id="UP000663891"/>
    </source>
</evidence>
<dbReference type="Proteomes" id="UP000663891">
    <property type="component" value="Unassembled WGS sequence"/>
</dbReference>
<dbReference type="InterPro" id="IPR011990">
    <property type="entry name" value="TPR-like_helical_dom_sf"/>
</dbReference>
<protein>
    <submittedName>
        <fullName evidence="2">Uncharacterized protein</fullName>
    </submittedName>
</protein>
<dbReference type="Gene3D" id="1.25.40.10">
    <property type="entry name" value="Tetratricopeptide repeat domain"/>
    <property type="match status" value="1"/>
</dbReference>
<dbReference type="OrthoDB" id="10044358at2759"/>
<keyword evidence="1" id="KW-0802">TPR repeat</keyword>
<dbReference type="InterPro" id="IPR019734">
    <property type="entry name" value="TPR_rpt"/>
</dbReference>
<dbReference type="PROSITE" id="PS50005">
    <property type="entry name" value="TPR"/>
    <property type="match status" value="1"/>
</dbReference>
<feature type="repeat" description="TPR" evidence="1">
    <location>
        <begin position="818"/>
        <end position="851"/>
    </location>
</feature>
<dbReference type="SUPFAM" id="SSF48452">
    <property type="entry name" value="TPR-like"/>
    <property type="match status" value="1"/>
</dbReference>
<evidence type="ECO:0000256" key="1">
    <source>
        <dbReference type="PROSITE-ProRule" id="PRU00339"/>
    </source>
</evidence>
<reference evidence="2" key="1">
    <citation type="submission" date="2021-02" db="EMBL/GenBank/DDBJ databases">
        <authorList>
            <person name="Nowell W R."/>
        </authorList>
    </citation>
    <scope>NUCLEOTIDE SEQUENCE</scope>
</reference>
<dbReference type="EMBL" id="CAJNON010000148">
    <property type="protein sequence ID" value="CAF1034022.1"/>
    <property type="molecule type" value="Genomic_DNA"/>
</dbReference>
<evidence type="ECO:0000313" key="2">
    <source>
        <dbReference type="EMBL" id="CAF1034022.1"/>
    </source>
</evidence>
<accession>A0A814JA85</accession>
<name>A0A814JA85_9BILA</name>
<gene>
    <name evidence="2" type="ORF">VCS650_LOCUS16491</name>
</gene>